<name>A0ABR2THQ0_9ROSI</name>
<sequence length="525" mass="59364">MFPNLYEKVTVLACEGRSWSCSAHGFAPLVPAALAILSCAWLWRSTKFTKLNPPLPPGPPGLPILGNLPFIKPDLHHYFTELSQIYGPIFKLQLGTKICVVINSPSLAKQVLKDQDAIFANRDLPAAAIVGTFGGLDIAWRPNGPDLNRLRKLVIREIMSKRSLDACYELRRREIRQMVKDIHRKIGSPVNLGEQVAQTTVKVMISTLWGGSSERSSDLIELRKRLDEFVRLFLAPNISDIFPVLAPFDLQGIVSKSKKHISWFYGIFESVIMNRLKIGDDGKKIVDEINKDFLQQMLELNLRGDDKSFLSINELKAVLLDMMVGGTDTIPTTVEWAMTELLRHPDIMRKLVEELDTVVEKQNMLEESHLPRLLYLDAVVKETLRLHPVIPLLLPHTPSQTSFVAGYTIPKHSRIFINAWALQRDPKLWNDPLRFQPERFLKGLGNQGNSFQYLPFGSGRRVCVGLALAEKMVSILLGALLHSFEWEMPQGTHPDIQEKFGVVLKKKESLVAIPFARLSNPEQYK</sequence>
<protein>
    <recommendedName>
        <fullName evidence="4">Cytochrome P450</fullName>
    </recommendedName>
</protein>
<evidence type="ECO:0000313" key="2">
    <source>
        <dbReference type="EMBL" id="KAK9036698.1"/>
    </source>
</evidence>
<dbReference type="EMBL" id="JBBPBN010000006">
    <property type="protein sequence ID" value="KAK9036698.1"/>
    <property type="molecule type" value="Genomic_DNA"/>
</dbReference>
<keyword evidence="1" id="KW-0408">Iron</keyword>
<keyword evidence="1" id="KW-0349">Heme</keyword>
<accession>A0ABR2THQ0</accession>
<dbReference type="InterPro" id="IPR001128">
    <property type="entry name" value="Cyt_P450"/>
</dbReference>
<dbReference type="SUPFAM" id="SSF48264">
    <property type="entry name" value="Cytochrome P450"/>
    <property type="match status" value="1"/>
</dbReference>
<reference evidence="2 3" key="1">
    <citation type="journal article" date="2024" name="G3 (Bethesda)">
        <title>Genome assembly of Hibiscus sabdariffa L. provides insights into metabolisms of medicinal natural products.</title>
        <authorList>
            <person name="Kim T."/>
        </authorList>
    </citation>
    <scope>NUCLEOTIDE SEQUENCE [LARGE SCALE GENOMIC DNA]</scope>
    <source>
        <strain evidence="2">TK-2024</strain>
        <tissue evidence="2">Old leaves</tissue>
    </source>
</reference>
<dbReference type="PRINTS" id="PR00385">
    <property type="entry name" value="P450"/>
</dbReference>
<keyword evidence="3" id="KW-1185">Reference proteome</keyword>
<gene>
    <name evidence="2" type="ORF">V6N11_078690</name>
</gene>
<evidence type="ECO:0008006" key="4">
    <source>
        <dbReference type="Google" id="ProtNLM"/>
    </source>
</evidence>
<keyword evidence="1" id="KW-0560">Oxidoreductase</keyword>
<evidence type="ECO:0000256" key="1">
    <source>
        <dbReference type="RuleBase" id="RU000461"/>
    </source>
</evidence>
<dbReference type="Pfam" id="PF00067">
    <property type="entry name" value="p450"/>
    <property type="match status" value="1"/>
</dbReference>
<evidence type="ECO:0000313" key="3">
    <source>
        <dbReference type="Proteomes" id="UP001396334"/>
    </source>
</evidence>
<comment type="similarity">
    <text evidence="1">Belongs to the cytochrome P450 family.</text>
</comment>
<keyword evidence="1" id="KW-0503">Monooxygenase</keyword>
<dbReference type="PANTHER" id="PTHR47951">
    <property type="entry name" value="OS08G0547900 PROTEIN"/>
    <property type="match status" value="1"/>
</dbReference>
<dbReference type="InterPro" id="IPR002401">
    <property type="entry name" value="Cyt_P450_E_grp-I"/>
</dbReference>
<keyword evidence="1" id="KW-0479">Metal-binding</keyword>
<organism evidence="2 3">
    <name type="scientific">Hibiscus sabdariffa</name>
    <name type="common">roselle</name>
    <dbReference type="NCBI Taxonomy" id="183260"/>
    <lineage>
        <taxon>Eukaryota</taxon>
        <taxon>Viridiplantae</taxon>
        <taxon>Streptophyta</taxon>
        <taxon>Embryophyta</taxon>
        <taxon>Tracheophyta</taxon>
        <taxon>Spermatophyta</taxon>
        <taxon>Magnoliopsida</taxon>
        <taxon>eudicotyledons</taxon>
        <taxon>Gunneridae</taxon>
        <taxon>Pentapetalae</taxon>
        <taxon>rosids</taxon>
        <taxon>malvids</taxon>
        <taxon>Malvales</taxon>
        <taxon>Malvaceae</taxon>
        <taxon>Malvoideae</taxon>
        <taxon>Hibiscus</taxon>
    </lineage>
</organism>
<dbReference type="PRINTS" id="PR00463">
    <property type="entry name" value="EP450I"/>
</dbReference>
<proteinExistence type="inferred from homology"/>
<dbReference type="Proteomes" id="UP001396334">
    <property type="component" value="Unassembled WGS sequence"/>
</dbReference>
<comment type="caution">
    <text evidence="2">The sequence shown here is derived from an EMBL/GenBank/DDBJ whole genome shotgun (WGS) entry which is preliminary data.</text>
</comment>
<dbReference type="InterPro" id="IPR017972">
    <property type="entry name" value="Cyt_P450_CS"/>
</dbReference>
<dbReference type="InterPro" id="IPR036396">
    <property type="entry name" value="Cyt_P450_sf"/>
</dbReference>
<dbReference type="PROSITE" id="PS00086">
    <property type="entry name" value="CYTOCHROME_P450"/>
    <property type="match status" value="1"/>
</dbReference>
<dbReference type="PANTHER" id="PTHR47951:SF8">
    <property type="entry name" value="CYTOCHROME P450 93A2-LIKE"/>
    <property type="match status" value="1"/>
</dbReference>
<dbReference type="Gene3D" id="1.10.630.10">
    <property type="entry name" value="Cytochrome P450"/>
    <property type="match status" value="1"/>
</dbReference>